<dbReference type="OrthoDB" id="6105729at2759"/>
<organism evidence="9 10">
    <name type="scientific">Candidula unifasciata</name>
    <dbReference type="NCBI Taxonomy" id="100452"/>
    <lineage>
        <taxon>Eukaryota</taxon>
        <taxon>Metazoa</taxon>
        <taxon>Spiralia</taxon>
        <taxon>Lophotrochozoa</taxon>
        <taxon>Mollusca</taxon>
        <taxon>Gastropoda</taxon>
        <taxon>Heterobranchia</taxon>
        <taxon>Euthyneura</taxon>
        <taxon>Panpulmonata</taxon>
        <taxon>Eupulmonata</taxon>
        <taxon>Stylommatophora</taxon>
        <taxon>Helicina</taxon>
        <taxon>Helicoidea</taxon>
        <taxon>Geomitridae</taxon>
        <taxon>Candidula</taxon>
    </lineage>
</organism>
<evidence type="ECO:0000313" key="9">
    <source>
        <dbReference type="EMBL" id="CAG5126411.1"/>
    </source>
</evidence>
<evidence type="ECO:0000256" key="7">
    <source>
        <dbReference type="SAM" id="MobiDB-lite"/>
    </source>
</evidence>
<feature type="domain" description="UBZ1-type" evidence="8">
    <location>
        <begin position="746"/>
        <end position="772"/>
    </location>
</feature>
<keyword evidence="4 6" id="KW-0175">Coiled coil</keyword>
<dbReference type="PANTHER" id="PTHR34360:SF1">
    <property type="entry name" value="OS08G0519400 PROTEIN"/>
    <property type="match status" value="1"/>
</dbReference>
<feature type="region of interest" description="Disordered" evidence="7">
    <location>
        <begin position="491"/>
        <end position="517"/>
    </location>
</feature>
<keyword evidence="3" id="KW-0862">Zinc</keyword>
<feature type="coiled-coil region" evidence="6">
    <location>
        <begin position="157"/>
        <end position="250"/>
    </location>
</feature>
<gene>
    <name evidence="9" type="ORF">CUNI_LOCUS11969</name>
</gene>
<evidence type="ECO:0000256" key="6">
    <source>
        <dbReference type="SAM" id="Coils"/>
    </source>
</evidence>
<keyword evidence="10" id="KW-1185">Reference proteome</keyword>
<dbReference type="EMBL" id="CAJHNH020002353">
    <property type="protein sequence ID" value="CAG5126411.1"/>
    <property type="molecule type" value="Genomic_DNA"/>
</dbReference>
<dbReference type="AlphaFoldDB" id="A0A8S3ZHK0"/>
<dbReference type="InterPro" id="IPR041641">
    <property type="entry name" value="CALCOCO1/2_Zn_UBZ1"/>
</dbReference>
<name>A0A8S3ZHK0_9EUPU</name>
<comment type="caution">
    <text evidence="9">The sequence shown here is derived from an EMBL/GenBank/DDBJ whole genome shotgun (WGS) entry which is preliminary data.</text>
</comment>
<dbReference type="GO" id="GO:0008270">
    <property type="term" value="F:zinc ion binding"/>
    <property type="evidence" value="ECO:0007669"/>
    <property type="project" value="UniProtKB-KW"/>
</dbReference>
<evidence type="ECO:0000259" key="8">
    <source>
        <dbReference type="PROSITE" id="PS51905"/>
    </source>
</evidence>
<feature type="region of interest" description="Disordered" evidence="7">
    <location>
        <begin position="38"/>
        <end position="68"/>
    </location>
</feature>
<dbReference type="PANTHER" id="PTHR34360">
    <property type="entry name" value="OS08G0519400 PROTEIN"/>
    <property type="match status" value="1"/>
</dbReference>
<dbReference type="Pfam" id="PF18112">
    <property type="entry name" value="Zn-C2H2_12"/>
    <property type="match status" value="1"/>
</dbReference>
<proteinExistence type="predicted"/>
<evidence type="ECO:0000256" key="4">
    <source>
        <dbReference type="ARBA" id="ARBA00023054"/>
    </source>
</evidence>
<dbReference type="Proteomes" id="UP000678393">
    <property type="component" value="Unassembled WGS sequence"/>
</dbReference>
<evidence type="ECO:0000313" key="10">
    <source>
        <dbReference type="Proteomes" id="UP000678393"/>
    </source>
</evidence>
<evidence type="ECO:0000256" key="2">
    <source>
        <dbReference type="ARBA" id="ARBA00022771"/>
    </source>
</evidence>
<sequence>MSNNIQHEAVYPPAVHHLRRMAYPSPTRNAAKGSYELYEPQQKTQESPELKKLNASVETAPGSPGSYQDYSKVVEKLQKELEESKKKETMLQQMLSDLKNPLSSSVPSLFDNSYFDGSPANESMGEHVKDAHIKHLQRQVTVLQASLYKSEGWASRVASAVKERDKALDDVARLTSELREIQENNCQLLRKIESLNTALQEAHRNLQAMQEQLQSQNYSAQLVAQLKEEIVKQKTEINTLKESVDRLDLENKTMKDPSIESGSQSLGNIACSQELEHLHKVVDRLKSTVLQQRTYLLQLRQPNNTKSMSMSSPAVNTDGALEHDPVAARKSSSPRLRGSGLFSGESAFVALPQRSSLAHSNQPIGFKSGSPRETVFETQSLNGSDFLKEGIARRKSNSREMLSETYNMDVLNLPCPLPTPAAGLLEPNRQVAGVNNRNGYFSTDKRHSPPGFLKEQNVGDGSPLNGGNIGLTASGVYEAAKTAQQKMFQQKQSQSEVVGNRNTHEGLGQDKSNSKSDNLGWQMRQWNLTSANNSAMLGGKGSSEFMTFNQSEPEPGLMLNQAQRYQSPRLTMQETQGRMNEANMKPAETHGQYMLNGNAVQVMIDNSDAANYSNMNVNSAKTHLQQIYKLSSAYQEGQERTQQIVDGGKIAMPPPPLAHNATFQATGANQEVVYVNASGNQGMFSSTSSSVDPDPSASRLNSDKLCPVCNNDYSQVSMEEFQTHVFECFDDENPPETMKAHPSSPERLCPMCSASFSFDLPQAEFERHVHGHFGEENPGEPFEILHP</sequence>
<dbReference type="Gene3D" id="6.20.250.40">
    <property type="match status" value="1"/>
</dbReference>
<dbReference type="PROSITE" id="PS51905">
    <property type="entry name" value="ZF_UBZ1"/>
    <property type="match status" value="1"/>
</dbReference>
<evidence type="ECO:0000256" key="3">
    <source>
        <dbReference type="ARBA" id="ARBA00022833"/>
    </source>
</evidence>
<protein>
    <recommendedName>
        <fullName evidence="8">UBZ1-type domain-containing protein</fullName>
    </recommendedName>
</protein>
<evidence type="ECO:0000256" key="5">
    <source>
        <dbReference type="PROSITE-ProRule" id="PRU01253"/>
    </source>
</evidence>
<feature type="compositionally biased region" description="Basic and acidic residues" evidence="7">
    <location>
        <begin position="502"/>
        <end position="514"/>
    </location>
</feature>
<evidence type="ECO:0000256" key="1">
    <source>
        <dbReference type="ARBA" id="ARBA00022723"/>
    </source>
</evidence>
<keyword evidence="2 5" id="KW-0863">Zinc-finger</keyword>
<reference evidence="9" key="1">
    <citation type="submission" date="2021-04" db="EMBL/GenBank/DDBJ databases">
        <authorList>
            <consortium name="Molecular Ecology Group"/>
        </authorList>
    </citation>
    <scope>NUCLEOTIDE SEQUENCE</scope>
</reference>
<dbReference type="CDD" id="cd21965">
    <property type="entry name" value="Zn-C2H2_CALCOCO1_TAX1BP1_like"/>
    <property type="match status" value="1"/>
</dbReference>
<accession>A0A8S3ZHK0</accession>
<keyword evidence="1" id="KW-0479">Metal-binding</keyword>